<feature type="compositionally biased region" description="Basic residues" evidence="1">
    <location>
        <begin position="72"/>
        <end position="83"/>
    </location>
</feature>
<name>A0A0A9D2H1_ARUDO</name>
<dbReference type="EMBL" id="GBRH01219958">
    <property type="protein sequence ID" value="JAD77937.1"/>
    <property type="molecule type" value="Transcribed_RNA"/>
</dbReference>
<feature type="region of interest" description="Disordered" evidence="1">
    <location>
        <begin position="37"/>
        <end position="57"/>
    </location>
</feature>
<evidence type="ECO:0000256" key="1">
    <source>
        <dbReference type="SAM" id="MobiDB-lite"/>
    </source>
</evidence>
<sequence>MPERCARGGSRGLCGRASLLHRTAGLAHVLRLNTCRSRPRGDRARQARPSGSRVPCRSTRWTRPCGRAWRACRRAASSRRRQRGTTPPPSGLPRAAAAARWRPRPRPRPAAA</sequence>
<accession>A0A0A9D2H1</accession>
<organism evidence="2">
    <name type="scientific">Arundo donax</name>
    <name type="common">Giant reed</name>
    <name type="synonym">Donax arundinaceus</name>
    <dbReference type="NCBI Taxonomy" id="35708"/>
    <lineage>
        <taxon>Eukaryota</taxon>
        <taxon>Viridiplantae</taxon>
        <taxon>Streptophyta</taxon>
        <taxon>Embryophyta</taxon>
        <taxon>Tracheophyta</taxon>
        <taxon>Spermatophyta</taxon>
        <taxon>Magnoliopsida</taxon>
        <taxon>Liliopsida</taxon>
        <taxon>Poales</taxon>
        <taxon>Poaceae</taxon>
        <taxon>PACMAD clade</taxon>
        <taxon>Arundinoideae</taxon>
        <taxon>Arundineae</taxon>
        <taxon>Arundo</taxon>
    </lineage>
</organism>
<feature type="region of interest" description="Disordered" evidence="1">
    <location>
        <begin position="72"/>
        <end position="112"/>
    </location>
</feature>
<protein>
    <submittedName>
        <fullName evidence="2">Uncharacterized protein</fullName>
    </submittedName>
</protein>
<dbReference type="AlphaFoldDB" id="A0A0A9D2H1"/>
<proteinExistence type="predicted"/>
<reference evidence="2" key="2">
    <citation type="journal article" date="2015" name="Data Brief">
        <title>Shoot transcriptome of the giant reed, Arundo donax.</title>
        <authorList>
            <person name="Barrero R.A."/>
            <person name="Guerrero F.D."/>
            <person name="Moolhuijzen P."/>
            <person name="Goolsby J.A."/>
            <person name="Tidwell J."/>
            <person name="Bellgard S.E."/>
            <person name="Bellgard M.I."/>
        </authorList>
    </citation>
    <scope>NUCLEOTIDE SEQUENCE</scope>
    <source>
        <tissue evidence="2">Shoot tissue taken approximately 20 cm above the soil surface</tissue>
    </source>
</reference>
<evidence type="ECO:0000313" key="2">
    <source>
        <dbReference type="EMBL" id="JAD77937.1"/>
    </source>
</evidence>
<feature type="compositionally biased region" description="Basic residues" evidence="1">
    <location>
        <begin position="101"/>
        <end position="112"/>
    </location>
</feature>
<reference evidence="2" key="1">
    <citation type="submission" date="2014-09" db="EMBL/GenBank/DDBJ databases">
        <authorList>
            <person name="Magalhaes I.L.F."/>
            <person name="Oliveira U."/>
            <person name="Santos F.R."/>
            <person name="Vidigal T.H.D.A."/>
            <person name="Brescovit A.D."/>
            <person name="Santos A.J."/>
        </authorList>
    </citation>
    <scope>NUCLEOTIDE SEQUENCE</scope>
    <source>
        <tissue evidence="2">Shoot tissue taken approximately 20 cm above the soil surface</tissue>
    </source>
</reference>